<feature type="transmembrane region" description="Helical" evidence="1">
    <location>
        <begin position="230"/>
        <end position="247"/>
    </location>
</feature>
<evidence type="ECO:0000313" key="3">
    <source>
        <dbReference type="EMBL" id="EHO16652.1"/>
    </source>
</evidence>
<accession>A0AA36Y4U3</accession>
<dbReference type="GeneID" id="86941100"/>
<dbReference type="RefSeq" id="WP_009533183.1">
    <property type="nucleotide sequence ID" value="NZ_JH590863.1"/>
</dbReference>
<feature type="transmembrane region" description="Helical" evidence="1">
    <location>
        <begin position="40"/>
        <end position="58"/>
    </location>
</feature>
<feature type="transmembrane region" description="Helical" evidence="1">
    <location>
        <begin position="79"/>
        <end position="100"/>
    </location>
</feature>
<keyword evidence="1" id="KW-0812">Transmembrane</keyword>
<keyword evidence="4" id="KW-1185">Reference proteome</keyword>
<feature type="transmembrane region" description="Helical" evidence="1">
    <location>
        <begin position="198"/>
        <end position="218"/>
    </location>
</feature>
<dbReference type="AlphaFoldDB" id="A0AA36Y4U3"/>
<sequence length="281" mass="31220">MMNGKRKPLSAVLKIYLICYTFRAIECFILRTDQTIFGEAFVHKLAGIFILFAGIKLFEFKAKEIGFDKDKTIQYIAKGLAFGAVTFILAYSAEVLMLALQGKFTGLALYVSAYAVDGNIGHRTAPVFFAFCMIGNIINVVMEEGIFRGLFPRLLEQRYTCIISAVIASSLFGLWHIMAPIRNYCDGTMSLEGLIANSVMLAVTTCLIGFKFAMITKLTGNLYMAMGDHFFNNTIVNIFHVISITGADELMVLRISIAQSISFIAVLLWCFVVQHKKCSGL</sequence>
<dbReference type="PANTHER" id="PTHR39430:SF1">
    <property type="entry name" value="PROTEASE"/>
    <property type="match status" value="1"/>
</dbReference>
<evidence type="ECO:0000259" key="2">
    <source>
        <dbReference type="Pfam" id="PF02517"/>
    </source>
</evidence>
<name>A0AA36Y4U3_9FIRM</name>
<feature type="domain" description="CAAX prenyl protease 2/Lysostaphin resistance protein A-like" evidence="2">
    <location>
        <begin position="128"/>
        <end position="235"/>
    </location>
</feature>
<evidence type="ECO:0000256" key="1">
    <source>
        <dbReference type="SAM" id="Phobius"/>
    </source>
</evidence>
<reference evidence="3 4" key="1">
    <citation type="submission" date="2011-10" db="EMBL/GenBank/DDBJ databases">
        <title>The Genome Sequence of Lachnospiraceae bacterium ACC2.</title>
        <authorList>
            <consortium name="The Broad Institute Genome Sequencing Platform"/>
            <person name="Earl A."/>
            <person name="Ward D."/>
            <person name="Feldgarden M."/>
            <person name="Gevers D."/>
            <person name="Sizova M."/>
            <person name="Hazen A."/>
            <person name="Epstein S."/>
            <person name="Young S.K."/>
            <person name="Zeng Q."/>
            <person name="Gargeya S."/>
            <person name="Fitzgerald M."/>
            <person name="Haas B."/>
            <person name="Abouelleil A."/>
            <person name="Alvarado L."/>
            <person name="Arachchi H.M."/>
            <person name="Berlin A."/>
            <person name="Brown A."/>
            <person name="Chapman S.B."/>
            <person name="Chen Z."/>
            <person name="Dunbar C."/>
            <person name="Freedman E."/>
            <person name="Gearin G."/>
            <person name="Goldberg J."/>
            <person name="Griggs A."/>
            <person name="Gujja S."/>
            <person name="Heiman D."/>
            <person name="Howarth C."/>
            <person name="Larson L."/>
            <person name="Lui A."/>
            <person name="MacDonald P.J.P."/>
            <person name="Montmayeur A."/>
            <person name="Murphy C."/>
            <person name="Neiman D."/>
            <person name="Pearson M."/>
            <person name="Priest M."/>
            <person name="Roberts A."/>
            <person name="Saif S."/>
            <person name="Shea T."/>
            <person name="Shenoy N."/>
            <person name="Sisk P."/>
            <person name="Stolte C."/>
            <person name="Sykes S."/>
            <person name="Wortman J."/>
            <person name="Nusbaum C."/>
            <person name="Birren B."/>
        </authorList>
    </citation>
    <scope>NUCLEOTIDE SEQUENCE [LARGE SCALE GENOMIC DNA]</scope>
    <source>
        <strain evidence="3 4">ACC2</strain>
    </source>
</reference>
<organism evidence="3 4">
    <name type="scientific">Stomatobaculum longum</name>
    <dbReference type="NCBI Taxonomy" id="796942"/>
    <lineage>
        <taxon>Bacteria</taxon>
        <taxon>Bacillati</taxon>
        <taxon>Bacillota</taxon>
        <taxon>Clostridia</taxon>
        <taxon>Lachnospirales</taxon>
        <taxon>Lachnospiraceae</taxon>
        <taxon>Stomatobaculum</taxon>
    </lineage>
</organism>
<keyword evidence="1" id="KW-1133">Transmembrane helix</keyword>
<dbReference type="Proteomes" id="UP000018466">
    <property type="component" value="Unassembled WGS sequence"/>
</dbReference>
<dbReference type="PANTHER" id="PTHR39430">
    <property type="entry name" value="MEMBRANE-ASSOCIATED PROTEASE-RELATED"/>
    <property type="match status" value="1"/>
</dbReference>
<gene>
    <name evidence="3" type="ORF">HMPREF9623_01351</name>
</gene>
<feature type="transmembrane region" description="Helical" evidence="1">
    <location>
        <begin position="253"/>
        <end position="273"/>
    </location>
</feature>
<protein>
    <recommendedName>
        <fullName evidence="2">CAAX prenyl protease 2/Lysostaphin resistance protein A-like domain-containing protein</fullName>
    </recommendedName>
</protein>
<proteinExistence type="predicted"/>
<dbReference type="EMBL" id="AGEL01000007">
    <property type="protein sequence ID" value="EHO16652.1"/>
    <property type="molecule type" value="Genomic_DNA"/>
</dbReference>
<evidence type="ECO:0000313" key="4">
    <source>
        <dbReference type="Proteomes" id="UP000018466"/>
    </source>
</evidence>
<keyword evidence="1" id="KW-0472">Membrane</keyword>
<feature type="transmembrane region" description="Helical" evidence="1">
    <location>
        <begin position="120"/>
        <end position="138"/>
    </location>
</feature>
<dbReference type="GO" id="GO:0004175">
    <property type="term" value="F:endopeptidase activity"/>
    <property type="evidence" value="ECO:0007669"/>
    <property type="project" value="UniProtKB-ARBA"/>
</dbReference>
<dbReference type="InterPro" id="IPR003675">
    <property type="entry name" value="Rce1/LyrA-like_dom"/>
</dbReference>
<dbReference type="Pfam" id="PF02517">
    <property type="entry name" value="Rce1-like"/>
    <property type="match status" value="1"/>
</dbReference>
<dbReference type="GO" id="GO:0080120">
    <property type="term" value="P:CAAX-box protein maturation"/>
    <property type="evidence" value="ECO:0007669"/>
    <property type="project" value="UniProtKB-ARBA"/>
</dbReference>
<feature type="transmembrane region" description="Helical" evidence="1">
    <location>
        <begin position="159"/>
        <end position="178"/>
    </location>
</feature>
<comment type="caution">
    <text evidence="3">The sequence shown here is derived from an EMBL/GenBank/DDBJ whole genome shotgun (WGS) entry which is preliminary data.</text>
</comment>